<evidence type="ECO:0000313" key="3">
    <source>
        <dbReference type="EMBL" id="MBF8184649.1"/>
    </source>
</evidence>
<keyword evidence="2" id="KW-0813">Transport</keyword>
<proteinExistence type="inferred from homology"/>
<dbReference type="PANTHER" id="PTHR43649">
    <property type="entry name" value="ARABINOSE-BINDING PROTEIN-RELATED"/>
    <property type="match status" value="1"/>
</dbReference>
<reference evidence="3" key="1">
    <citation type="submission" date="2020-11" db="EMBL/GenBank/DDBJ databases">
        <title>Whole-genome analyses of Nonomuraea sp. K274.</title>
        <authorList>
            <person name="Veyisoglu A."/>
        </authorList>
    </citation>
    <scope>NUCLEOTIDE SEQUENCE</scope>
    <source>
        <strain evidence="3">K274</strain>
    </source>
</reference>
<dbReference type="PROSITE" id="PS51257">
    <property type="entry name" value="PROKAR_LIPOPROTEIN"/>
    <property type="match status" value="1"/>
</dbReference>
<dbReference type="InterPro" id="IPR006059">
    <property type="entry name" value="SBP"/>
</dbReference>
<dbReference type="InterPro" id="IPR050490">
    <property type="entry name" value="Bact_solute-bd_prot1"/>
</dbReference>
<dbReference type="Gene3D" id="3.40.190.10">
    <property type="entry name" value="Periplasmic binding protein-like II"/>
    <property type="match status" value="2"/>
</dbReference>
<evidence type="ECO:0000256" key="1">
    <source>
        <dbReference type="ARBA" id="ARBA00008520"/>
    </source>
</evidence>
<comment type="similarity">
    <text evidence="1">Belongs to the bacterial solute-binding protein 1 family.</text>
</comment>
<dbReference type="Pfam" id="PF01547">
    <property type="entry name" value="SBP_bac_1"/>
    <property type="match status" value="1"/>
</dbReference>
<accession>A0A931A754</accession>
<dbReference type="Proteomes" id="UP000605361">
    <property type="component" value="Unassembled WGS sequence"/>
</dbReference>
<protein>
    <submittedName>
        <fullName evidence="3">Extracellular solute-binding protein</fullName>
    </submittedName>
</protein>
<keyword evidence="4" id="KW-1185">Reference proteome</keyword>
<evidence type="ECO:0000313" key="4">
    <source>
        <dbReference type="Proteomes" id="UP000605361"/>
    </source>
</evidence>
<gene>
    <name evidence="3" type="ORF">ITP53_02580</name>
</gene>
<name>A0A931A754_9ACTN</name>
<sequence length="426" mass="45403">MRSPHTPHTSLALSALGCLLVLTGCGGGGFAGESSAQQSEGGQITVRMLVNISPNLTQVYWDGLVKPFEQANPGIDVKIEAPTGKGVADTLPQQLAAGNAPDVVETLMADETLAEQLLDLSDQAWARDTPLAEQAKLGGKIYTAGVGVQAQSLVFYNKSAFGKAGIEQPPKTFDELETAMGKLKSAGYLPLQTGGDFLTGLQLLQLSNPSRAQTHPTWQQDVKAGTIKAGESLLPYLERYHSWIGKGYIDKNALGMKNADAETAFLTGKSAMYVMGSWFTASEAKADKDFEVGVFPAPVEEGQQYPGPQGETLAAPYMILKSTPNKDAALKLVQWLVTDPAAVESQLKQDGNFRTGVEREFTPLEKQVQEILDGAPSGVPQGEGYGDATLPKGFNAAWNTEVQGLYVGKSPKEVAEGVDRWLAGRS</sequence>
<dbReference type="PANTHER" id="PTHR43649:SF29">
    <property type="entry name" value="OSMOPROTECTIVE COMPOUNDS-BINDING PROTEIN GGTB"/>
    <property type="match status" value="1"/>
</dbReference>
<comment type="caution">
    <text evidence="3">The sequence shown here is derived from an EMBL/GenBank/DDBJ whole genome shotgun (WGS) entry which is preliminary data.</text>
</comment>
<dbReference type="RefSeq" id="WP_195893634.1">
    <property type="nucleotide sequence ID" value="NZ_JADOGI010000004.1"/>
</dbReference>
<dbReference type="AlphaFoldDB" id="A0A931A754"/>
<organism evidence="3 4">
    <name type="scientific">Nonomuraea cypriaca</name>
    <dbReference type="NCBI Taxonomy" id="1187855"/>
    <lineage>
        <taxon>Bacteria</taxon>
        <taxon>Bacillati</taxon>
        <taxon>Actinomycetota</taxon>
        <taxon>Actinomycetes</taxon>
        <taxon>Streptosporangiales</taxon>
        <taxon>Streptosporangiaceae</taxon>
        <taxon>Nonomuraea</taxon>
    </lineage>
</organism>
<dbReference type="EMBL" id="JADOGI010000004">
    <property type="protein sequence ID" value="MBF8184649.1"/>
    <property type="molecule type" value="Genomic_DNA"/>
</dbReference>
<evidence type="ECO:0000256" key="2">
    <source>
        <dbReference type="ARBA" id="ARBA00022448"/>
    </source>
</evidence>
<dbReference type="SUPFAM" id="SSF53850">
    <property type="entry name" value="Periplasmic binding protein-like II"/>
    <property type="match status" value="1"/>
</dbReference>